<evidence type="ECO:0000256" key="8">
    <source>
        <dbReference type="ARBA" id="ARBA00023125"/>
    </source>
</evidence>
<evidence type="ECO:0000256" key="4">
    <source>
        <dbReference type="ARBA" id="ARBA00012895"/>
    </source>
</evidence>
<feature type="compositionally biased region" description="Low complexity" evidence="11">
    <location>
        <begin position="675"/>
        <end position="705"/>
    </location>
</feature>
<evidence type="ECO:0000313" key="14">
    <source>
        <dbReference type="Proteomes" id="UP001174909"/>
    </source>
</evidence>
<dbReference type="Gene3D" id="1.10.268.10">
    <property type="entry name" value="Topoisomerase, domain 3"/>
    <property type="match status" value="1"/>
</dbReference>
<keyword evidence="5" id="KW-0547">Nucleotide-binding</keyword>
<dbReference type="AlphaFoldDB" id="A0AA35S4I8"/>
<dbReference type="InterPro" id="IPR013758">
    <property type="entry name" value="Topo_IIA_A/C_ab"/>
</dbReference>
<dbReference type="GO" id="GO:0003677">
    <property type="term" value="F:DNA binding"/>
    <property type="evidence" value="ECO:0007669"/>
    <property type="project" value="UniProtKB-UniRule"/>
</dbReference>
<dbReference type="Gene3D" id="3.30.1360.40">
    <property type="match status" value="1"/>
</dbReference>
<feature type="compositionally biased region" description="Acidic residues" evidence="11">
    <location>
        <begin position="332"/>
        <end position="344"/>
    </location>
</feature>
<feature type="compositionally biased region" description="Basic residues" evidence="11">
    <location>
        <begin position="428"/>
        <end position="438"/>
    </location>
</feature>
<dbReference type="InterPro" id="IPR013757">
    <property type="entry name" value="Topo_IIA_A_a_sf"/>
</dbReference>
<dbReference type="EMBL" id="CASHTH010002002">
    <property type="protein sequence ID" value="CAI8023293.1"/>
    <property type="molecule type" value="Genomic_DNA"/>
</dbReference>
<gene>
    <name evidence="13" type="ORF">GBAR_LOCUS13612</name>
</gene>
<feature type="region of interest" description="Disordered" evidence="11">
    <location>
        <begin position="414"/>
        <end position="785"/>
    </location>
</feature>
<dbReference type="InterPro" id="IPR002205">
    <property type="entry name" value="Topo_IIA_dom_A"/>
</dbReference>
<dbReference type="PROSITE" id="PS52040">
    <property type="entry name" value="TOPO_IIA"/>
    <property type="match status" value="1"/>
</dbReference>
<dbReference type="GO" id="GO:0000712">
    <property type="term" value="P:resolution of meiotic recombination intermediates"/>
    <property type="evidence" value="ECO:0007669"/>
    <property type="project" value="TreeGrafter"/>
</dbReference>
<feature type="domain" description="Topo IIA-type catalytic" evidence="12">
    <location>
        <begin position="1"/>
        <end position="404"/>
    </location>
</feature>
<dbReference type="GO" id="GO:0006265">
    <property type="term" value="P:DNA topological change"/>
    <property type="evidence" value="ECO:0007669"/>
    <property type="project" value="UniProtKB-UniRule"/>
</dbReference>
<evidence type="ECO:0000313" key="13">
    <source>
        <dbReference type="EMBL" id="CAI8023293.1"/>
    </source>
</evidence>
<dbReference type="GO" id="GO:0000819">
    <property type="term" value="P:sister chromatid segregation"/>
    <property type="evidence" value="ECO:0007669"/>
    <property type="project" value="TreeGrafter"/>
</dbReference>
<feature type="compositionally biased region" description="Basic and acidic residues" evidence="11">
    <location>
        <begin position="566"/>
        <end position="590"/>
    </location>
</feature>
<protein>
    <recommendedName>
        <fullName evidence="4">DNA topoisomerase (ATP-hydrolyzing)</fullName>
        <ecNumber evidence="4">5.6.2.2</ecNumber>
    </recommendedName>
</protein>
<dbReference type="FunFam" id="1.10.268.10:FF:000002">
    <property type="entry name" value="DNA topoisomerase 2"/>
    <property type="match status" value="1"/>
</dbReference>
<accession>A0AA35S4I8</accession>
<sequence length="785" mass="86916">MSTIINLAQNFIGSNNINLLQPGGQFGTRLHGGKDAASPRYIFTMLSPLARLLFPVTDDPQLNTLKEDNLKIEPEWYCPIIPMVLCNGCDGIGTGYSTFVPNYNPREIVDNLRRLMNGLEPMEMQPWYKNFAGTIAHVEPQRYVAYGSVGRLSPTSVEITELPIRTWIQTYKENVLEPMLHGTEKTPSFITDYKEYHTDTTVRFVVYMTADKVAECERIGFHKKFKLETYLNTSNLVLFDHNGCLKKYNTVMEVLHEFYEVRLTMYRKRKAYLEGMMAAESAKLDSQARFIMEIIEKKLVISNKKKALVVKLLQSSGYPSDPVKKWKNSVSDDVEEEEGEEGEGEREGGGSMEDGADYNYLLSMSLWSLTLEKKEEIMKKRDEKAQELKVLQGKTPKDLWSEDIDMFMQELDRVEEEERADEAAGARITKKKKTKGKQGGRQAKLATDSGNSFKETRPSPFAELVAPVIPEFSTERKTAGKGRGRVKSEPKTSTGEVSGGNEKEDPKQKKLKFESSDKTKEEGEGGGKAKKAPTEKPSQAKKRKVKEMVDSFVISSDSEEEVEEREMEKKSLHERIELRKTKVAEYKDILSGEESVESEASWKSESDDGGAPPIKKAKLAAGGSKTAVPTGESVEIDEVSSETTEAAEGAKSKKTAPKPDRGAGVKGKGKKESAASKSTAAKLTAKPAAKPSKAGARKATSSSSGSGSGEKKKQGKVTLAKKRVVSHDFVSDEESDYSIESGSGSDSLALPSKKAATEAAKCRPRRGQRVKYNVISDSDDSDFMA</sequence>
<name>A0AA35S4I8_GEOBA</name>
<dbReference type="PANTHER" id="PTHR10169:SF38">
    <property type="entry name" value="DNA TOPOISOMERASE 2"/>
    <property type="match status" value="1"/>
</dbReference>
<keyword evidence="7 10" id="KW-0799">Topoisomerase</keyword>
<comment type="similarity">
    <text evidence="3">Belongs to the type II topoisomerase family.</text>
</comment>
<evidence type="ECO:0000256" key="5">
    <source>
        <dbReference type="ARBA" id="ARBA00022741"/>
    </source>
</evidence>
<dbReference type="SUPFAM" id="SSF56719">
    <property type="entry name" value="Type II DNA topoisomerase"/>
    <property type="match status" value="1"/>
</dbReference>
<dbReference type="Pfam" id="PF00521">
    <property type="entry name" value="DNA_topoisoIV"/>
    <property type="match status" value="1"/>
</dbReference>
<feature type="region of interest" description="Disordered" evidence="11">
    <location>
        <begin position="323"/>
        <end position="354"/>
    </location>
</feature>
<evidence type="ECO:0000256" key="7">
    <source>
        <dbReference type="ARBA" id="ARBA00023029"/>
    </source>
</evidence>
<feature type="active site" description="O-(5'-phospho-DNA)-tyrosine intermediate" evidence="10">
    <location>
        <position position="41"/>
    </location>
</feature>
<evidence type="ECO:0000256" key="1">
    <source>
        <dbReference type="ARBA" id="ARBA00000185"/>
    </source>
</evidence>
<dbReference type="PRINTS" id="PR01158">
    <property type="entry name" value="TOPISMRASEII"/>
</dbReference>
<evidence type="ECO:0000256" key="11">
    <source>
        <dbReference type="SAM" id="MobiDB-lite"/>
    </source>
</evidence>
<dbReference type="Gene3D" id="3.90.199.10">
    <property type="entry name" value="Topoisomerase II, domain 5"/>
    <property type="match status" value="1"/>
</dbReference>
<dbReference type="InterPro" id="IPR013760">
    <property type="entry name" value="Topo_IIA-like_dom_sf"/>
</dbReference>
<dbReference type="PANTHER" id="PTHR10169">
    <property type="entry name" value="DNA TOPOISOMERASE/GYRASE"/>
    <property type="match status" value="1"/>
</dbReference>
<evidence type="ECO:0000256" key="6">
    <source>
        <dbReference type="ARBA" id="ARBA00022840"/>
    </source>
</evidence>
<reference evidence="13" key="1">
    <citation type="submission" date="2023-03" db="EMBL/GenBank/DDBJ databases">
        <authorList>
            <person name="Steffen K."/>
            <person name="Cardenas P."/>
        </authorList>
    </citation>
    <scope>NUCLEOTIDE SEQUENCE</scope>
</reference>
<proteinExistence type="inferred from homology"/>
<organism evidence="13 14">
    <name type="scientific">Geodia barretti</name>
    <name type="common">Barrett's horny sponge</name>
    <dbReference type="NCBI Taxonomy" id="519541"/>
    <lineage>
        <taxon>Eukaryota</taxon>
        <taxon>Metazoa</taxon>
        <taxon>Porifera</taxon>
        <taxon>Demospongiae</taxon>
        <taxon>Heteroscleromorpha</taxon>
        <taxon>Tetractinellida</taxon>
        <taxon>Astrophorina</taxon>
        <taxon>Geodiidae</taxon>
        <taxon>Geodia</taxon>
    </lineage>
</organism>
<dbReference type="InterPro" id="IPR050634">
    <property type="entry name" value="DNA_Topoisomerase_II"/>
</dbReference>
<evidence type="ECO:0000256" key="10">
    <source>
        <dbReference type="PROSITE-ProRule" id="PRU01384"/>
    </source>
</evidence>
<dbReference type="GO" id="GO:0005634">
    <property type="term" value="C:nucleus"/>
    <property type="evidence" value="ECO:0007669"/>
    <property type="project" value="TreeGrafter"/>
</dbReference>
<keyword evidence="9 10" id="KW-0413">Isomerase</keyword>
<evidence type="ECO:0000259" key="12">
    <source>
        <dbReference type="PROSITE" id="PS52040"/>
    </source>
</evidence>
<evidence type="ECO:0000256" key="2">
    <source>
        <dbReference type="ARBA" id="ARBA00001946"/>
    </source>
</evidence>
<comment type="cofactor">
    <cofactor evidence="2">
        <name>Mg(2+)</name>
        <dbReference type="ChEBI" id="CHEBI:18420"/>
    </cofactor>
</comment>
<dbReference type="FunFam" id="3.30.1360.40:FF:000003">
    <property type="entry name" value="DNA topoisomerase 2"/>
    <property type="match status" value="1"/>
</dbReference>
<comment type="caution">
    <text evidence="13">The sequence shown here is derived from an EMBL/GenBank/DDBJ whole genome shotgun (WGS) entry which is preliminary data.</text>
</comment>
<keyword evidence="8 10" id="KW-0238">DNA-binding</keyword>
<dbReference type="GO" id="GO:0005524">
    <property type="term" value="F:ATP binding"/>
    <property type="evidence" value="ECO:0007669"/>
    <property type="project" value="UniProtKB-KW"/>
</dbReference>
<evidence type="ECO:0000256" key="9">
    <source>
        <dbReference type="ARBA" id="ARBA00023235"/>
    </source>
</evidence>
<evidence type="ECO:0000256" key="3">
    <source>
        <dbReference type="ARBA" id="ARBA00011080"/>
    </source>
</evidence>
<keyword evidence="14" id="KW-1185">Reference proteome</keyword>
<dbReference type="EC" id="5.6.2.2" evidence="4"/>
<dbReference type="SMART" id="SM00434">
    <property type="entry name" value="TOP4c"/>
    <property type="match status" value="1"/>
</dbReference>
<feature type="compositionally biased region" description="Basic and acidic residues" evidence="11">
    <location>
        <begin position="501"/>
        <end position="527"/>
    </location>
</feature>
<dbReference type="Proteomes" id="UP001174909">
    <property type="component" value="Unassembled WGS sequence"/>
</dbReference>
<feature type="compositionally biased region" description="Basic residues" evidence="11">
    <location>
        <begin position="713"/>
        <end position="724"/>
    </location>
</feature>
<comment type="catalytic activity">
    <reaction evidence="1 10">
        <text>ATP-dependent breakage, passage and rejoining of double-stranded DNA.</text>
        <dbReference type="EC" id="5.6.2.2"/>
    </reaction>
</comment>
<dbReference type="InterPro" id="IPR001154">
    <property type="entry name" value="TopoII_euk"/>
</dbReference>
<keyword evidence="6" id="KW-0067">ATP-binding</keyword>
<dbReference type="GO" id="GO:0003918">
    <property type="term" value="F:DNA topoisomerase type II (double strand cut, ATP-hydrolyzing) activity"/>
    <property type="evidence" value="ECO:0007669"/>
    <property type="project" value="UniProtKB-EC"/>
</dbReference>